<accession>A0A8H7DL51</accession>
<feature type="region of interest" description="Disordered" evidence="1">
    <location>
        <begin position="268"/>
        <end position="290"/>
    </location>
</feature>
<reference evidence="3" key="1">
    <citation type="submission" date="2020-05" db="EMBL/GenBank/DDBJ databases">
        <title>Mycena genomes resolve the evolution of fungal bioluminescence.</title>
        <authorList>
            <person name="Tsai I.J."/>
        </authorList>
    </citation>
    <scope>NUCLEOTIDE SEQUENCE</scope>
    <source>
        <strain evidence="3">160909Yilan</strain>
    </source>
</reference>
<feature type="region of interest" description="Disordered" evidence="1">
    <location>
        <begin position="226"/>
        <end position="252"/>
    </location>
</feature>
<evidence type="ECO:0000313" key="4">
    <source>
        <dbReference type="Proteomes" id="UP000623467"/>
    </source>
</evidence>
<organism evidence="3 4">
    <name type="scientific">Mycena sanguinolenta</name>
    <dbReference type="NCBI Taxonomy" id="230812"/>
    <lineage>
        <taxon>Eukaryota</taxon>
        <taxon>Fungi</taxon>
        <taxon>Dikarya</taxon>
        <taxon>Basidiomycota</taxon>
        <taxon>Agaricomycotina</taxon>
        <taxon>Agaricomycetes</taxon>
        <taxon>Agaricomycetidae</taxon>
        <taxon>Agaricales</taxon>
        <taxon>Marasmiineae</taxon>
        <taxon>Mycenaceae</taxon>
        <taxon>Mycena</taxon>
    </lineage>
</organism>
<feature type="region of interest" description="Disordered" evidence="1">
    <location>
        <begin position="62"/>
        <end position="109"/>
    </location>
</feature>
<dbReference type="OrthoDB" id="3063693at2759"/>
<keyword evidence="2" id="KW-0812">Transmembrane</keyword>
<evidence type="ECO:0000256" key="1">
    <source>
        <dbReference type="SAM" id="MobiDB-lite"/>
    </source>
</evidence>
<gene>
    <name evidence="3" type="ORF">MSAN_00240500</name>
</gene>
<feature type="compositionally biased region" description="Low complexity" evidence="1">
    <location>
        <begin position="235"/>
        <end position="251"/>
    </location>
</feature>
<sequence>MVLIFLSWEDYANEVVSCSGLPQQFPPPFPSGTSSFASWAIVMASETPTPTIFDFEAASAIVDPPLTPEPPPSTSSLSSSTSSPLTATTAVSSPNTSPQSTATMMSSTSSASDSASASFQITSPAPSHLTTASLGGNAPPNITSFMSSSTVTPSVSGSNVAPTSTFATSSQSLTSTDRHSLPTGAIVGIVIGTCAIVLTILLVRLYCLRRKAAKFIIFPVTPPDTDTEAASNVAGISDSGPNSSDSDPNSIRPMAQFITFPATLPDTRTESVSDVAGTSDSDPHSTSAGGLSTRALAIQDKFPPHVDSGSPVSSSATTYPTATHLRVFTAPSGWDTDVRISGPDVISQLREVTARVRQLEAQLESPPVYSGEAR</sequence>
<keyword evidence="2" id="KW-1133">Transmembrane helix</keyword>
<dbReference type="Proteomes" id="UP000623467">
    <property type="component" value="Unassembled WGS sequence"/>
</dbReference>
<proteinExistence type="predicted"/>
<feature type="region of interest" description="Disordered" evidence="1">
    <location>
        <begin position="153"/>
        <end position="178"/>
    </location>
</feature>
<evidence type="ECO:0000256" key="2">
    <source>
        <dbReference type="SAM" id="Phobius"/>
    </source>
</evidence>
<protein>
    <submittedName>
        <fullName evidence="3">Uncharacterized protein</fullName>
    </submittedName>
</protein>
<feature type="compositionally biased region" description="Polar residues" evidence="1">
    <location>
        <begin position="270"/>
        <end position="290"/>
    </location>
</feature>
<evidence type="ECO:0000313" key="3">
    <source>
        <dbReference type="EMBL" id="KAF7378160.1"/>
    </source>
</evidence>
<feature type="transmembrane region" description="Helical" evidence="2">
    <location>
        <begin position="185"/>
        <end position="207"/>
    </location>
</feature>
<dbReference type="AlphaFoldDB" id="A0A8H7DL51"/>
<feature type="compositionally biased region" description="Low complexity" evidence="1">
    <location>
        <begin position="74"/>
        <end position="109"/>
    </location>
</feature>
<keyword evidence="4" id="KW-1185">Reference proteome</keyword>
<feature type="compositionally biased region" description="Polar residues" evidence="1">
    <location>
        <begin position="161"/>
        <end position="175"/>
    </location>
</feature>
<comment type="caution">
    <text evidence="3">The sequence shown here is derived from an EMBL/GenBank/DDBJ whole genome shotgun (WGS) entry which is preliminary data.</text>
</comment>
<dbReference type="EMBL" id="JACAZH010000001">
    <property type="protein sequence ID" value="KAF7378160.1"/>
    <property type="molecule type" value="Genomic_DNA"/>
</dbReference>
<name>A0A8H7DL51_9AGAR</name>
<keyword evidence="2" id="KW-0472">Membrane</keyword>